<proteinExistence type="predicted"/>
<keyword evidence="2" id="KW-1185">Reference proteome</keyword>
<dbReference type="OMA" id="PESDPWP"/>
<dbReference type="GeneTree" id="ENSGT00390000003937"/>
<protein>
    <submittedName>
        <fullName evidence="1">HAUS augmin-like complex, subunit 7</fullName>
    </submittedName>
</protein>
<dbReference type="AlphaFoldDB" id="A0A096MFG1"/>
<dbReference type="PANTHER" id="PTHR14352">
    <property type="entry name" value="HAUS AUGMIN-LIKE COMPLEX SUBUNIT 7"/>
    <property type="match status" value="1"/>
</dbReference>
<evidence type="ECO:0000313" key="2">
    <source>
        <dbReference type="Proteomes" id="UP000028760"/>
    </source>
</evidence>
<reference evidence="1" key="3">
    <citation type="submission" date="2025-09" db="UniProtKB">
        <authorList>
            <consortium name="Ensembl"/>
        </authorList>
    </citation>
    <scope>IDENTIFICATION</scope>
</reference>
<accession>A0A096MFG1</accession>
<dbReference type="GO" id="GO:0070652">
    <property type="term" value="C:HAUS complex"/>
    <property type="evidence" value="ECO:0007669"/>
    <property type="project" value="TreeGrafter"/>
</dbReference>
<sequence length="362" mass="40732">QPCNLKTSAMMAGGLTEKQFACRVYDSLQALSCPLVQDLYLQEEESMLELLCCPSALRTDILTWICRRINPKFGTSEAMSAESKDPDGLEKTEIAAMSQELMLCKADDLDLIKGKASPQRQLGFLEQLLSLVSGSSGHRTDAEALLCEVFAAENLPHLRQMLQPALDPWPAHVEEAQQIALSHWLNQDRYQNKSDLTKALYEVPESALKPGEEFPDVFDLLQSTQTQLEQLQSKCDFLNSAEENPAALSPSSLRLAAGDLQQQMMTFSHLYETDLRVYCSREPPNFSAETDLFQRVQQQLLACNTELEMQKEICEASGCVSEEVKGLQTQPRYWSRGEKHTLPDQLEELSQRVENIASQRHT</sequence>
<dbReference type="GO" id="GO:0031023">
    <property type="term" value="P:microtubule organizing center organization"/>
    <property type="evidence" value="ECO:0007669"/>
    <property type="project" value="TreeGrafter"/>
</dbReference>
<evidence type="ECO:0000313" key="1">
    <source>
        <dbReference type="Ensembl" id="ENSPFOP00000030152.1"/>
    </source>
</evidence>
<dbReference type="GO" id="GO:0051225">
    <property type="term" value="P:spindle assembly"/>
    <property type="evidence" value="ECO:0007669"/>
    <property type="project" value="TreeGrafter"/>
</dbReference>
<dbReference type="InterPro" id="IPR029711">
    <property type="entry name" value="Haus7-like"/>
</dbReference>
<dbReference type="Proteomes" id="UP000028760">
    <property type="component" value="Unassembled WGS sequence"/>
</dbReference>
<dbReference type="GO" id="GO:0051011">
    <property type="term" value="F:microtubule minus-end binding"/>
    <property type="evidence" value="ECO:0007669"/>
    <property type="project" value="TreeGrafter"/>
</dbReference>
<dbReference type="Ensembl" id="ENSPFOT00000023752.1">
    <property type="protein sequence ID" value="ENSPFOP00000030152.1"/>
    <property type="gene ID" value="ENSPFOG00000023117.1"/>
</dbReference>
<reference evidence="2" key="1">
    <citation type="submission" date="2013-10" db="EMBL/GenBank/DDBJ databases">
        <authorList>
            <person name="Schartl M."/>
            <person name="Warren W."/>
        </authorList>
    </citation>
    <scope>NUCLEOTIDE SEQUENCE [LARGE SCALE GENOMIC DNA]</scope>
    <source>
        <strain evidence="2">female</strain>
    </source>
</reference>
<dbReference type="PANTHER" id="PTHR14352:SF2">
    <property type="entry name" value="HAUS AUGMIN-LIKE COMPLEX SUBUNIT 7"/>
    <property type="match status" value="1"/>
</dbReference>
<organism evidence="1 2">
    <name type="scientific">Poecilia formosa</name>
    <name type="common">Amazon molly</name>
    <name type="synonym">Limia formosa</name>
    <dbReference type="NCBI Taxonomy" id="48698"/>
    <lineage>
        <taxon>Eukaryota</taxon>
        <taxon>Metazoa</taxon>
        <taxon>Chordata</taxon>
        <taxon>Craniata</taxon>
        <taxon>Vertebrata</taxon>
        <taxon>Euteleostomi</taxon>
        <taxon>Actinopterygii</taxon>
        <taxon>Neopterygii</taxon>
        <taxon>Teleostei</taxon>
        <taxon>Neoteleostei</taxon>
        <taxon>Acanthomorphata</taxon>
        <taxon>Ovalentaria</taxon>
        <taxon>Atherinomorphae</taxon>
        <taxon>Cyprinodontiformes</taxon>
        <taxon>Poeciliidae</taxon>
        <taxon>Poeciliinae</taxon>
        <taxon>Poecilia</taxon>
    </lineage>
</organism>
<reference evidence="1" key="2">
    <citation type="submission" date="2025-08" db="UniProtKB">
        <authorList>
            <consortium name="Ensembl"/>
        </authorList>
    </citation>
    <scope>IDENTIFICATION</scope>
</reference>
<dbReference type="EMBL" id="AYCK01017888">
    <property type="status" value="NOT_ANNOTATED_CDS"/>
    <property type="molecule type" value="Genomic_DNA"/>
</dbReference>
<name>A0A096MFG1_POEFO</name>